<reference evidence="2 3" key="1">
    <citation type="journal article" date="2019" name="Int. J. Syst. Evol. Microbiol.">
        <title>The Global Catalogue of Microorganisms (GCM) 10K type strain sequencing project: providing services to taxonomists for standard genome sequencing and annotation.</title>
        <authorList>
            <consortium name="The Broad Institute Genomics Platform"/>
            <consortium name="The Broad Institute Genome Sequencing Center for Infectious Disease"/>
            <person name="Wu L."/>
            <person name="Ma J."/>
        </authorList>
    </citation>
    <scope>NUCLEOTIDE SEQUENCE [LARGE SCALE GENOMIC DNA]</scope>
    <source>
        <strain evidence="2 3">JCM 14323</strain>
    </source>
</reference>
<dbReference type="RefSeq" id="WP_157428939.1">
    <property type="nucleotide sequence ID" value="NZ_BAAANK010000003.1"/>
</dbReference>
<protein>
    <recommendedName>
        <fullName evidence="1">SnoaL-like domain-containing protein</fullName>
    </recommendedName>
</protein>
<evidence type="ECO:0000259" key="1">
    <source>
        <dbReference type="Pfam" id="PF12680"/>
    </source>
</evidence>
<dbReference type="InterPro" id="IPR037401">
    <property type="entry name" value="SnoaL-like"/>
</dbReference>
<sequence length="157" mass="17487">MSAPVQQLVESMLAGVQALDVDAATATMSDDIVLYDPHYPYPDMVGIAAVREGLAWAFTQMASMRFDVERWFFGADGTSVVIETSTHHVLKMGSKRLDFPQVFVIDTNGGTRDDGEPDALRIIRMRAYEPYGPHGSTGFGLKIGHGIYRITHRRRLR</sequence>
<organism evidence="2 3">
    <name type="scientific">Agromyces salentinus</name>
    <dbReference type="NCBI Taxonomy" id="269421"/>
    <lineage>
        <taxon>Bacteria</taxon>
        <taxon>Bacillati</taxon>
        <taxon>Actinomycetota</taxon>
        <taxon>Actinomycetes</taxon>
        <taxon>Micrococcales</taxon>
        <taxon>Microbacteriaceae</taxon>
        <taxon>Agromyces</taxon>
    </lineage>
</organism>
<proteinExistence type="predicted"/>
<feature type="domain" description="SnoaL-like" evidence="1">
    <location>
        <begin position="9"/>
        <end position="110"/>
    </location>
</feature>
<comment type="caution">
    <text evidence="2">The sequence shown here is derived from an EMBL/GenBank/DDBJ whole genome shotgun (WGS) entry which is preliminary data.</text>
</comment>
<name>A0ABN2MKT7_9MICO</name>
<keyword evidence="3" id="KW-1185">Reference proteome</keyword>
<dbReference type="SUPFAM" id="SSF54427">
    <property type="entry name" value="NTF2-like"/>
    <property type="match status" value="1"/>
</dbReference>
<evidence type="ECO:0000313" key="2">
    <source>
        <dbReference type="EMBL" id="GAA1830522.1"/>
    </source>
</evidence>
<evidence type="ECO:0000313" key="3">
    <source>
        <dbReference type="Proteomes" id="UP001501746"/>
    </source>
</evidence>
<dbReference type="Pfam" id="PF12680">
    <property type="entry name" value="SnoaL_2"/>
    <property type="match status" value="1"/>
</dbReference>
<dbReference type="Proteomes" id="UP001501746">
    <property type="component" value="Unassembled WGS sequence"/>
</dbReference>
<dbReference type="Gene3D" id="3.10.450.50">
    <property type="match status" value="1"/>
</dbReference>
<dbReference type="InterPro" id="IPR032710">
    <property type="entry name" value="NTF2-like_dom_sf"/>
</dbReference>
<gene>
    <name evidence="2" type="ORF">GCM10009750_12980</name>
</gene>
<dbReference type="EMBL" id="BAAANK010000003">
    <property type="protein sequence ID" value="GAA1830522.1"/>
    <property type="molecule type" value="Genomic_DNA"/>
</dbReference>
<accession>A0ABN2MKT7</accession>